<feature type="compositionally biased region" description="Pro residues" evidence="2">
    <location>
        <begin position="1"/>
        <end position="11"/>
    </location>
</feature>
<feature type="compositionally biased region" description="Low complexity" evidence="2">
    <location>
        <begin position="423"/>
        <end position="433"/>
    </location>
</feature>
<reference evidence="4" key="1">
    <citation type="submission" date="2022-03" db="EMBL/GenBank/DDBJ databases">
        <authorList>
            <person name="Martin H S."/>
        </authorList>
    </citation>
    <scope>NUCLEOTIDE SEQUENCE</scope>
</reference>
<evidence type="ECO:0000313" key="4">
    <source>
        <dbReference type="EMBL" id="CAH2073202.1"/>
    </source>
</evidence>
<feature type="non-terminal residue" evidence="4">
    <location>
        <position position="1"/>
    </location>
</feature>
<keyword evidence="5" id="KW-1185">Reference proteome</keyword>
<feature type="region of interest" description="Disordered" evidence="2">
    <location>
        <begin position="1"/>
        <end position="42"/>
    </location>
</feature>
<feature type="domain" description="DUF4776" evidence="3">
    <location>
        <begin position="659"/>
        <end position="849"/>
    </location>
</feature>
<proteinExistence type="predicted"/>
<keyword evidence="1" id="KW-0175">Coiled coil</keyword>
<evidence type="ECO:0000313" key="5">
    <source>
        <dbReference type="Proteomes" id="UP000837857"/>
    </source>
</evidence>
<sequence length="1161" mass="132252">MPEPLPLPPEPPGKKKKAKPKKEGKKKKGELQAPPPEPVIQSGQSVLFTSSAELLTQNMKKFPMEISLWNKEDNMVFIGSTSIPWDPIFFKYLEALYTCQETPPVTLNEEYNIFEEGTAKLIAKVGIQVKLSYLGEKVTAAFRTLSEDPVIKKVLYTGMNSKTTSYMCTMKTTDEVFEENCNKIENNYIIDKPKPMKVVYADYKNAPGAKYNIFNEGDYCCMNNADKPPSNVYKSPETCPDIDFIIEYVRKIITSCNDNMRMLTPRPTIKPRIKATDIDRLCYCKETKWPDNEISQRLKKEVQSEPCPLCTTAEEKPGQPITNVTTFDLANIRGPCGRHDCKIARHIRAYIENLVAEDNEEISIDDIIGPCGSKECTLAEKIQQFLRREGVFNGTNTLEGLSTQCACIQQMQESMKKNKSDDTSSGTTSSSESSDSEKSHCGKKGCPFGENVQPNQVYNVFYFFVQYDLDNKSTKSPSDSIKSSNYRYCASNCPSARTLEKTYCSKSACSFSTNTKDGGLNREIQNENLPDRINGPSPDDSDIVINFDDIYNPCCVKSCNVVETVKDFIVQGINRESKVDDSEDPCYCDCECTFKFSNKTTYCAVCGGYECLGDDLKDMPDHAKPYPCPVYNKLYDKKYIKVQSPWPQEEVVAPQKQPDSASAKSSKMSERKSTRSVKSISERRLHDRRSDRSEHKDMSARKVQRQTKQKKETKPIVSKVEKIATAVATKMPQPKYPYPAVPKNMGWLWTAEDIPGLKFRPKWKPGAANKILVRRYRAIREGVDIIAKKKRALLQRKKKLEMKPTLVVKKKNGDYTVQMEVFKKYSNERMIFQYPYDEKPPLIYTIGKTEEEKVKIQKQRERKERRETRRKCRLLQSTFRNKCQEICLKAYNQAIGLLPLPDPNQPECPCYTDSVKNLSPPIDSCSCSEEEIISSSDTDNDDWIIEFTPPLARWDPKAKHSPVLADNECQYNYLDFKVKLLDKSGNPVPRFFKGPDGKQECSDLVCGGYECLGDDLKDMPDHAKPYPCPVYNKLYDKKYIKVQSPWPQEEVVAPQKQPDSASAKSSKMSERKSTRSVKSISERRLHDRRSDRSEHKDMSARKVQRQTKQKKETKPIVSKVEKIATAVATKMPQPKYPYPAVPKNMGWLWTAEDIPGLKGNV</sequence>
<dbReference type="Pfam" id="PF16003">
    <property type="entry name" value="DUF4776"/>
    <property type="match status" value="1"/>
</dbReference>
<accession>A0ABN8J3F6</accession>
<dbReference type="EMBL" id="OW152819">
    <property type="protein sequence ID" value="CAH2073202.1"/>
    <property type="molecule type" value="Genomic_DNA"/>
</dbReference>
<feature type="compositionally biased region" description="Polar residues" evidence="2">
    <location>
        <begin position="657"/>
        <end position="666"/>
    </location>
</feature>
<feature type="compositionally biased region" description="Polar residues" evidence="2">
    <location>
        <begin position="1057"/>
        <end position="1066"/>
    </location>
</feature>
<dbReference type="InterPro" id="IPR031949">
    <property type="entry name" value="DUF4776"/>
</dbReference>
<feature type="compositionally biased region" description="Basic and acidic residues" evidence="2">
    <location>
        <begin position="1080"/>
        <end position="1100"/>
    </location>
</feature>
<feature type="coiled-coil region" evidence="1">
    <location>
        <begin position="846"/>
        <end position="878"/>
    </location>
</feature>
<name>A0ABN8J3F6_9NEOP</name>
<organism evidence="4 5">
    <name type="scientific">Iphiclides podalirius</name>
    <name type="common">scarce swallowtail</name>
    <dbReference type="NCBI Taxonomy" id="110791"/>
    <lineage>
        <taxon>Eukaryota</taxon>
        <taxon>Metazoa</taxon>
        <taxon>Ecdysozoa</taxon>
        <taxon>Arthropoda</taxon>
        <taxon>Hexapoda</taxon>
        <taxon>Insecta</taxon>
        <taxon>Pterygota</taxon>
        <taxon>Neoptera</taxon>
        <taxon>Endopterygota</taxon>
        <taxon>Lepidoptera</taxon>
        <taxon>Glossata</taxon>
        <taxon>Ditrysia</taxon>
        <taxon>Papilionoidea</taxon>
        <taxon>Papilionidae</taxon>
        <taxon>Papilioninae</taxon>
        <taxon>Iphiclides</taxon>
    </lineage>
</organism>
<feature type="region of interest" description="Disordered" evidence="2">
    <location>
        <begin position="1048"/>
        <end position="1117"/>
    </location>
</feature>
<feature type="compositionally biased region" description="Basic and acidic residues" evidence="2">
    <location>
        <begin position="680"/>
        <end position="700"/>
    </location>
</feature>
<feature type="region of interest" description="Disordered" evidence="2">
    <location>
        <begin position="648"/>
        <end position="716"/>
    </location>
</feature>
<evidence type="ECO:0000256" key="1">
    <source>
        <dbReference type="SAM" id="Coils"/>
    </source>
</evidence>
<dbReference type="Pfam" id="PF14924">
    <property type="entry name" value="MAP10_N"/>
    <property type="match status" value="1"/>
</dbReference>
<feature type="region of interest" description="Disordered" evidence="2">
    <location>
        <begin position="416"/>
        <end position="440"/>
    </location>
</feature>
<dbReference type="Proteomes" id="UP000837857">
    <property type="component" value="Chromosome 7"/>
</dbReference>
<feature type="compositionally biased region" description="Basic residues" evidence="2">
    <location>
        <begin position="14"/>
        <end position="28"/>
    </location>
</feature>
<evidence type="ECO:0000259" key="3">
    <source>
        <dbReference type="Pfam" id="PF16003"/>
    </source>
</evidence>
<protein>
    <recommendedName>
        <fullName evidence="3">DUF4776 domain-containing protein</fullName>
    </recommendedName>
</protein>
<gene>
    <name evidence="4" type="ORF">IPOD504_LOCUS15528</name>
</gene>
<evidence type="ECO:0000256" key="2">
    <source>
        <dbReference type="SAM" id="MobiDB-lite"/>
    </source>
</evidence>